<proteinExistence type="predicted"/>
<dbReference type="RefSeq" id="WP_266282118.1">
    <property type="nucleotide sequence ID" value="NZ_JAPKNF010000001.1"/>
</dbReference>
<evidence type="ECO:0000313" key="3">
    <source>
        <dbReference type="Proteomes" id="UP001223743"/>
    </source>
</evidence>
<gene>
    <name evidence="2" type="ORF">QO015_000160</name>
</gene>
<reference evidence="2 3" key="1">
    <citation type="submission" date="2023-07" db="EMBL/GenBank/DDBJ databases">
        <title>Genomic Encyclopedia of Type Strains, Phase IV (KMG-IV): sequencing the most valuable type-strain genomes for metagenomic binning, comparative biology and taxonomic classification.</title>
        <authorList>
            <person name="Goeker M."/>
        </authorList>
    </citation>
    <scope>NUCLEOTIDE SEQUENCE [LARGE SCALE GENOMIC DNA]</scope>
    <source>
        <strain evidence="2 3">B1-1</strain>
    </source>
</reference>
<organism evidence="2 3">
    <name type="scientific">Kaistia geumhonensis</name>
    <dbReference type="NCBI Taxonomy" id="410839"/>
    <lineage>
        <taxon>Bacteria</taxon>
        <taxon>Pseudomonadati</taxon>
        <taxon>Pseudomonadota</taxon>
        <taxon>Alphaproteobacteria</taxon>
        <taxon>Hyphomicrobiales</taxon>
        <taxon>Kaistiaceae</taxon>
        <taxon>Kaistia</taxon>
    </lineage>
</organism>
<keyword evidence="3" id="KW-1185">Reference proteome</keyword>
<dbReference type="EMBL" id="JAUSWJ010000001">
    <property type="protein sequence ID" value="MDQ0514547.1"/>
    <property type="molecule type" value="Genomic_DNA"/>
</dbReference>
<sequence length="120" mass="13163">MDARACGKIDPRAPDFVERVGRRADHAGKSFDAFKFAHRRGGQDGLDGRTQALFVDRANEAASQSDGGLLERHDLKAVTTVTASRQPALPHGETTVNDKGGSICACHDRQPLRNHLRFER</sequence>
<protein>
    <submittedName>
        <fullName evidence="2">Uncharacterized protein</fullName>
    </submittedName>
</protein>
<dbReference type="Proteomes" id="UP001223743">
    <property type="component" value="Unassembled WGS sequence"/>
</dbReference>
<evidence type="ECO:0000313" key="2">
    <source>
        <dbReference type="EMBL" id="MDQ0514547.1"/>
    </source>
</evidence>
<accession>A0ABU0M0S9</accession>
<evidence type="ECO:0000256" key="1">
    <source>
        <dbReference type="SAM" id="MobiDB-lite"/>
    </source>
</evidence>
<feature type="region of interest" description="Disordered" evidence="1">
    <location>
        <begin position="81"/>
        <end position="100"/>
    </location>
</feature>
<comment type="caution">
    <text evidence="2">The sequence shown here is derived from an EMBL/GenBank/DDBJ whole genome shotgun (WGS) entry which is preliminary data.</text>
</comment>
<name>A0ABU0M0S9_9HYPH</name>